<keyword evidence="3" id="KW-1185">Reference proteome</keyword>
<comment type="caution">
    <text evidence="2">The sequence shown here is derived from an EMBL/GenBank/DDBJ whole genome shotgun (WGS) entry which is preliminary data.</text>
</comment>
<name>A0A3N6W6B3_9ACTN</name>
<dbReference type="EMBL" id="RQJX01000015">
    <property type="protein sequence ID" value="RQN03069.1"/>
    <property type="molecule type" value="Genomic_DNA"/>
</dbReference>
<dbReference type="Pfam" id="PF13619">
    <property type="entry name" value="KTSC"/>
    <property type="match status" value="1"/>
</dbReference>
<evidence type="ECO:0000313" key="3">
    <source>
        <dbReference type="Proteomes" id="UP000275225"/>
    </source>
</evidence>
<protein>
    <submittedName>
        <fullName evidence="2">KTSC domain-containing protein</fullName>
    </submittedName>
</protein>
<gene>
    <name evidence="2" type="ORF">EHW97_11595</name>
</gene>
<reference evidence="2 3" key="1">
    <citation type="submission" date="2018-11" db="EMBL/GenBank/DDBJ databases">
        <authorList>
            <person name="Li F."/>
        </authorList>
    </citation>
    <scope>NUCLEOTIDE SEQUENCE [LARGE SCALE GENOMIC DNA]</scope>
    <source>
        <strain evidence="2 3">YS17T</strain>
    </source>
</reference>
<dbReference type="OrthoDB" id="8450910at2"/>
<proteinExistence type="predicted"/>
<dbReference type="Proteomes" id="UP000275225">
    <property type="component" value="Unassembled WGS sequence"/>
</dbReference>
<dbReference type="AlphaFoldDB" id="A0A3N6W6B3"/>
<feature type="domain" description="KTSC" evidence="1">
    <location>
        <begin position="7"/>
        <end position="64"/>
    </location>
</feature>
<sequence>MRRRPVDSSSVRSIGYDAASGTLEVEFHHGTVYRYRGVPRKVHEELVAADSIGRYFNAHVRDRYPFRRL</sequence>
<evidence type="ECO:0000313" key="2">
    <source>
        <dbReference type="EMBL" id="RQN03069.1"/>
    </source>
</evidence>
<accession>A0A3N6W6B3</accession>
<organism evidence="2 3">
    <name type="scientific">Aeromicrobium camelliae</name>
    <dbReference type="NCBI Taxonomy" id="1538144"/>
    <lineage>
        <taxon>Bacteria</taxon>
        <taxon>Bacillati</taxon>
        <taxon>Actinomycetota</taxon>
        <taxon>Actinomycetes</taxon>
        <taxon>Propionibacteriales</taxon>
        <taxon>Nocardioidaceae</taxon>
        <taxon>Aeromicrobium</taxon>
    </lineage>
</organism>
<dbReference type="InterPro" id="IPR025309">
    <property type="entry name" value="KTSC_dom"/>
</dbReference>
<evidence type="ECO:0000259" key="1">
    <source>
        <dbReference type="Pfam" id="PF13619"/>
    </source>
</evidence>